<name>A0A5N6RIU5_9ROSI</name>
<gene>
    <name evidence="1" type="ORF">FH972_016739</name>
</gene>
<reference evidence="1 2" key="1">
    <citation type="submission" date="2019-06" db="EMBL/GenBank/DDBJ databases">
        <title>A chromosomal-level reference genome of Carpinus fangiana (Coryloideae, Betulaceae).</title>
        <authorList>
            <person name="Yang X."/>
            <person name="Wang Z."/>
            <person name="Zhang L."/>
            <person name="Hao G."/>
            <person name="Liu J."/>
            <person name="Yang Y."/>
        </authorList>
    </citation>
    <scope>NUCLEOTIDE SEQUENCE [LARGE SCALE GENOMIC DNA]</scope>
    <source>
        <strain evidence="1">Cfa_2016G</strain>
        <tissue evidence="1">Leaf</tissue>
    </source>
</reference>
<dbReference type="EMBL" id="CM017327">
    <property type="protein sequence ID" value="KAE8098695.1"/>
    <property type="molecule type" value="Genomic_DNA"/>
</dbReference>
<protein>
    <submittedName>
        <fullName evidence="1">Uncharacterized protein</fullName>
    </submittedName>
</protein>
<dbReference type="Proteomes" id="UP000327013">
    <property type="component" value="Chromosome 7"/>
</dbReference>
<dbReference type="PANTHER" id="PTHR38223">
    <property type="match status" value="1"/>
</dbReference>
<organism evidence="1 2">
    <name type="scientific">Carpinus fangiana</name>
    <dbReference type="NCBI Taxonomy" id="176857"/>
    <lineage>
        <taxon>Eukaryota</taxon>
        <taxon>Viridiplantae</taxon>
        <taxon>Streptophyta</taxon>
        <taxon>Embryophyta</taxon>
        <taxon>Tracheophyta</taxon>
        <taxon>Spermatophyta</taxon>
        <taxon>Magnoliopsida</taxon>
        <taxon>eudicotyledons</taxon>
        <taxon>Gunneridae</taxon>
        <taxon>Pentapetalae</taxon>
        <taxon>rosids</taxon>
        <taxon>fabids</taxon>
        <taxon>Fagales</taxon>
        <taxon>Betulaceae</taxon>
        <taxon>Carpinus</taxon>
    </lineage>
</organism>
<dbReference type="PANTHER" id="PTHR38223:SF4">
    <property type="match status" value="1"/>
</dbReference>
<dbReference type="OrthoDB" id="841242at2759"/>
<evidence type="ECO:0000313" key="2">
    <source>
        <dbReference type="Proteomes" id="UP000327013"/>
    </source>
</evidence>
<accession>A0A5N6RIU5</accession>
<dbReference type="AlphaFoldDB" id="A0A5N6RIU5"/>
<proteinExistence type="predicted"/>
<keyword evidence="2" id="KW-1185">Reference proteome</keyword>
<sequence length="74" mass="8342">MAGLQYNFFPTDFFYPRPQSAALDAAGKPVLLRLQQDPAKDAINIHNKLVKAHPLMHKKTQVLPKDQDEAEAQN</sequence>
<evidence type="ECO:0000313" key="1">
    <source>
        <dbReference type="EMBL" id="KAE8098695.1"/>
    </source>
</evidence>